<name>V2XJ69_MONRO</name>
<evidence type="ECO:0000313" key="2">
    <source>
        <dbReference type="EMBL" id="ESK93767.1"/>
    </source>
</evidence>
<protein>
    <submittedName>
        <fullName evidence="2">Uncharacterized protein</fullName>
    </submittedName>
</protein>
<dbReference type="EMBL" id="AWSO01000178">
    <property type="protein sequence ID" value="ESK93767.1"/>
    <property type="molecule type" value="Genomic_DNA"/>
</dbReference>
<feature type="coiled-coil region" evidence="1">
    <location>
        <begin position="86"/>
        <end position="120"/>
    </location>
</feature>
<accession>V2XJ69</accession>
<keyword evidence="3" id="KW-1185">Reference proteome</keyword>
<keyword evidence="1" id="KW-0175">Coiled coil</keyword>
<dbReference type="STRING" id="1381753.V2XJ69"/>
<dbReference type="KEGG" id="mrr:Moror_1465"/>
<evidence type="ECO:0000256" key="1">
    <source>
        <dbReference type="SAM" id="Coils"/>
    </source>
</evidence>
<reference evidence="2 3" key="1">
    <citation type="journal article" date="2014" name="BMC Genomics">
        <title>Genome and secretome analysis of the hemibiotrophic fungal pathogen, Moniliophthora roreri, which causes frosty pod rot disease of cacao: mechanisms of the biotrophic and necrotrophic phases.</title>
        <authorList>
            <person name="Meinhardt L.W."/>
            <person name="Costa G.G.L."/>
            <person name="Thomazella D.P.T."/>
            <person name="Teixeira P.J.P.L."/>
            <person name="Carazzolle M.F."/>
            <person name="Schuster S.C."/>
            <person name="Carlson J.E."/>
            <person name="Guiltinan M.J."/>
            <person name="Mieczkowski P."/>
            <person name="Farmer A."/>
            <person name="Ramaraj T."/>
            <person name="Crozier J."/>
            <person name="Davis R.E."/>
            <person name="Shao J."/>
            <person name="Melnick R.L."/>
            <person name="Pereira G.A.G."/>
            <person name="Bailey B.A."/>
        </authorList>
    </citation>
    <scope>NUCLEOTIDE SEQUENCE [LARGE SCALE GENOMIC DNA]</scope>
    <source>
        <strain evidence="2 3">MCA 2997</strain>
    </source>
</reference>
<evidence type="ECO:0000313" key="3">
    <source>
        <dbReference type="Proteomes" id="UP000017559"/>
    </source>
</evidence>
<sequence>MSAPLPTSPSALKKLEKQIVQEGKTEDASVKHALKDLAHVEKSAAKAEKAVDKMSHSVHKAIKKEDASVKALNKATHQHDVAVGKVSAAERDLQAEKQHSVRLQEEVDEKKARVEALIASQTQHKEAREARLAEIEQAKDGGDVDGVVQAPMI</sequence>
<gene>
    <name evidence="2" type="ORF">Moror_1465</name>
</gene>
<dbReference type="OrthoDB" id="3364747at2759"/>
<proteinExistence type="predicted"/>
<dbReference type="HOGENOM" id="CLU_114615_2_0_1"/>
<comment type="caution">
    <text evidence="2">The sequence shown here is derived from an EMBL/GenBank/DDBJ whole genome shotgun (WGS) entry which is preliminary data.</text>
</comment>
<dbReference type="AlphaFoldDB" id="V2XJ69"/>
<organism evidence="2 3">
    <name type="scientific">Moniliophthora roreri (strain MCA 2997)</name>
    <name type="common">Cocoa frosty pod rot fungus</name>
    <name type="synonym">Crinipellis roreri</name>
    <dbReference type="NCBI Taxonomy" id="1381753"/>
    <lineage>
        <taxon>Eukaryota</taxon>
        <taxon>Fungi</taxon>
        <taxon>Dikarya</taxon>
        <taxon>Basidiomycota</taxon>
        <taxon>Agaricomycotina</taxon>
        <taxon>Agaricomycetes</taxon>
        <taxon>Agaricomycetidae</taxon>
        <taxon>Agaricales</taxon>
        <taxon>Marasmiineae</taxon>
        <taxon>Marasmiaceae</taxon>
        <taxon>Moniliophthora</taxon>
    </lineage>
</organism>
<dbReference type="Proteomes" id="UP000017559">
    <property type="component" value="Unassembled WGS sequence"/>
</dbReference>